<evidence type="ECO:0000313" key="2">
    <source>
        <dbReference type="Proteomes" id="UP000612233"/>
    </source>
</evidence>
<protein>
    <submittedName>
        <fullName evidence="1">Uncharacterized protein</fullName>
    </submittedName>
</protein>
<name>A0A927BAF0_9BACT</name>
<dbReference type="RefSeq" id="WP_191003942.1">
    <property type="nucleotide sequence ID" value="NZ_JACXAD010000003.1"/>
</dbReference>
<proteinExistence type="predicted"/>
<gene>
    <name evidence="1" type="ORF">IC235_04320</name>
</gene>
<keyword evidence="2" id="KW-1185">Reference proteome</keyword>
<dbReference type="AlphaFoldDB" id="A0A927BAF0"/>
<sequence>MFNFIAIALFQIASFTSNTQPSSVATNIGTSGWDHDVAAIGTSGWDHDVAAIGTSGWDHDVAAIGTSGWDHDVA</sequence>
<accession>A0A927BAF0</accession>
<reference evidence="1" key="1">
    <citation type="submission" date="2020-09" db="EMBL/GenBank/DDBJ databases">
        <authorList>
            <person name="Kim M.K."/>
        </authorList>
    </citation>
    <scope>NUCLEOTIDE SEQUENCE</scope>
    <source>
        <strain evidence="1">BT664</strain>
    </source>
</reference>
<comment type="caution">
    <text evidence="1">The sequence shown here is derived from an EMBL/GenBank/DDBJ whole genome shotgun (WGS) entry which is preliminary data.</text>
</comment>
<evidence type="ECO:0000313" key="1">
    <source>
        <dbReference type="EMBL" id="MBD2767120.1"/>
    </source>
</evidence>
<organism evidence="1 2">
    <name type="scientific">Hymenobacter montanus</name>
    <dbReference type="NCBI Taxonomy" id="2771359"/>
    <lineage>
        <taxon>Bacteria</taxon>
        <taxon>Pseudomonadati</taxon>
        <taxon>Bacteroidota</taxon>
        <taxon>Cytophagia</taxon>
        <taxon>Cytophagales</taxon>
        <taxon>Hymenobacteraceae</taxon>
        <taxon>Hymenobacter</taxon>
    </lineage>
</organism>
<dbReference type="EMBL" id="JACXAD010000003">
    <property type="protein sequence ID" value="MBD2767120.1"/>
    <property type="molecule type" value="Genomic_DNA"/>
</dbReference>
<dbReference type="Proteomes" id="UP000612233">
    <property type="component" value="Unassembled WGS sequence"/>
</dbReference>